<dbReference type="PANTHER" id="PTHR13789:SF318">
    <property type="entry name" value="GERANYLGERANYL DIPHOSPHATE REDUCTASE"/>
    <property type="match status" value="1"/>
</dbReference>
<dbReference type="SUPFAM" id="SSF54373">
    <property type="entry name" value="FAD-linked reductases, C-terminal domain"/>
    <property type="match status" value="1"/>
</dbReference>
<dbReference type="Pfam" id="PF01494">
    <property type="entry name" value="FAD_binding_3"/>
    <property type="match status" value="1"/>
</dbReference>
<evidence type="ECO:0000256" key="3">
    <source>
        <dbReference type="ARBA" id="ARBA00022827"/>
    </source>
</evidence>
<evidence type="ECO:0000256" key="2">
    <source>
        <dbReference type="ARBA" id="ARBA00022630"/>
    </source>
</evidence>
<dbReference type="PANTHER" id="PTHR13789">
    <property type="entry name" value="MONOOXYGENASE"/>
    <property type="match status" value="1"/>
</dbReference>
<dbReference type="EMBL" id="VFOM01000003">
    <property type="protein sequence ID" value="TQL44957.1"/>
    <property type="molecule type" value="Genomic_DNA"/>
</dbReference>
<sequence>MTTITQNNTADVVVVGGGMAGLAGAMAMRENGATVTLLERAAEFGEVGAGLQMAPNATRLLRRWGLLDKVLERGVAPKQIVFRDAITGTALLRQDLQGEFEKRYGAPYIVIHRSDLHSILLEACRESGVTLLNNVNVERVETTDSGARVHTSDGTTYDAGLVLGADGLKSKLREKVTPASDQPINSAYVAYRGVSTIDEAIEGTEVDNVTVWFGPNCHLVTYPLRAGELFNTVAVFKSETFEAGEPEFGGVDELHAAYANCVPQVQESLKNLWQGIRWPMFDREPIDNWIDGRTLLIGDAAHPMLQYLAQGACQALEDAAVLQDLSVGTVFTDGGVKASEWDAVAERFVAERSPRTARVQRTARVWGESWHVGGLPQLLRNMLFQAAEGNTFRYTDWVYADNAESAPASA</sequence>
<comment type="caution">
    <text evidence="7">The sequence shown here is derived from an EMBL/GenBank/DDBJ whole genome shotgun (WGS) entry which is preliminary data.</text>
</comment>
<dbReference type="InterPro" id="IPR002938">
    <property type="entry name" value="FAD-bd"/>
</dbReference>
<dbReference type="OrthoDB" id="9782160at2"/>
<evidence type="ECO:0000259" key="6">
    <source>
        <dbReference type="Pfam" id="PF01494"/>
    </source>
</evidence>
<keyword evidence="4" id="KW-0560">Oxidoreductase</keyword>
<dbReference type="Gene3D" id="3.50.50.60">
    <property type="entry name" value="FAD/NAD(P)-binding domain"/>
    <property type="match status" value="1"/>
</dbReference>
<gene>
    <name evidence="7" type="ORF">FB562_2366</name>
</gene>
<evidence type="ECO:0000313" key="8">
    <source>
        <dbReference type="Proteomes" id="UP000317998"/>
    </source>
</evidence>
<dbReference type="GO" id="GO:0004497">
    <property type="term" value="F:monooxygenase activity"/>
    <property type="evidence" value="ECO:0007669"/>
    <property type="project" value="UniProtKB-KW"/>
</dbReference>
<feature type="domain" description="FAD-binding" evidence="6">
    <location>
        <begin position="10"/>
        <end position="322"/>
    </location>
</feature>
<dbReference type="GO" id="GO:0071949">
    <property type="term" value="F:FAD binding"/>
    <property type="evidence" value="ECO:0007669"/>
    <property type="project" value="InterPro"/>
</dbReference>
<proteinExistence type="predicted"/>
<comment type="cofactor">
    <cofactor evidence="1">
        <name>FAD</name>
        <dbReference type="ChEBI" id="CHEBI:57692"/>
    </cofactor>
</comment>
<dbReference type="AlphaFoldDB" id="A0A542YA58"/>
<dbReference type="PRINTS" id="PR00420">
    <property type="entry name" value="RNGMNOXGNASE"/>
</dbReference>
<dbReference type="InterPro" id="IPR036188">
    <property type="entry name" value="FAD/NAD-bd_sf"/>
</dbReference>
<name>A0A542YA58_9MICO</name>
<evidence type="ECO:0000256" key="1">
    <source>
        <dbReference type="ARBA" id="ARBA00001974"/>
    </source>
</evidence>
<protein>
    <submittedName>
        <fullName evidence="7">Salicylate hydroxylase</fullName>
    </submittedName>
</protein>
<keyword evidence="5" id="KW-0503">Monooxygenase</keyword>
<evidence type="ECO:0000313" key="7">
    <source>
        <dbReference type="EMBL" id="TQL44957.1"/>
    </source>
</evidence>
<evidence type="ECO:0000256" key="4">
    <source>
        <dbReference type="ARBA" id="ARBA00023002"/>
    </source>
</evidence>
<dbReference type="SUPFAM" id="SSF51905">
    <property type="entry name" value="FAD/NAD(P)-binding domain"/>
    <property type="match status" value="1"/>
</dbReference>
<keyword evidence="3" id="KW-0274">FAD</keyword>
<dbReference type="Proteomes" id="UP000317998">
    <property type="component" value="Unassembled WGS sequence"/>
</dbReference>
<dbReference type="RefSeq" id="WP_141881487.1">
    <property type="nucleotide sequence ID" value="NZ_VFOM01000003.1"/>
</dbReference>
<evidence type="ECO:0000256" key="5">
    <source>
        <dbReference type="ARBA" id="ARBA00023033"/>
    </source>
</evidence>
<accession>A0A542YA58</accession>
<reference evidence="7 8" key="1">
    <citation type="submission" date="2019-06" db="EMBL/GenBank/DDBJ databases">
        <title>Sequencing the genomes of 1000 actinobacteria strains.</title>
        <authorList>
            <person name="Klenk H.-P."/>
        </authorList>
    </citation>
    <scope>NUCLEOTIDE SEQUENCE [LARGE SCALE GENOMIC DNA]</scope>
    <source>
        <strain evidence="7 8">DSM 26477</strain>
    </source>
</reference>
<organism evidence="7 8">
    <name type="scientific">Homoserinimonas aerilata</name>
    <dbReference type="NCBI Taxonomy" id="1162970"/>
    <lineage>
        <taxon>Bacteria</taxon>
        <taxon>Bacillati</taxon>
        <taxon>Actinomycetota</taxon>
        <taxon>Actinomycetes</taxon>
        <taxon>Micrococcales</taxon>
        <taxon>Microbacteriaceae</taxon>
        <taxon>Homoserinimonas</taxon>
    </lineage>
</organism>
<keyword evidence="8" id="KW-1185">Reference proteome</keyword>
<keyword evidence="2" id="KW-0285">Flavoprotein</keyword>
<dbReference type="InterPro" id="IPR050493">
    <property type="entry name" value="FAD-dep_Monooxygenase_BioMet"/>
</dbReference>